<accession>A0A4R6RKC4</accession>
<dbReference type="Pfam" id="PF13460">
    <property type="entry name" value="NAD_binding_10"/>
    <property type="match status" value="1"/>
</dbReference>
<dbReference type="AlphaFoldDB" id="A0A4R6RKC4"/>
<dbReference type="Gene3D" id="3.90.25.10">
    <property type="entry name" value="UDP-galactose 4-epimerase, domain 1"/>
    <property type="match status" value="1"/>
</dbReference>
<sequence length="290" mass="29429">MSATEPVILVTGASGQLGRLVIAALLDKVASSRIVAGVRDPGKVADLAAKGVGVRVVDYDRPETLAAAFAGVDRLLLISSNELGRRMPQHKATIDAAKAAGVGLIAYTSILGAATSPLPLAAEHAETEAYLAASGVPHVFLRNGWYIENYAGSIAPALEHGAVLGASGDGRISAAARADYAEAAAVVLASDDQAGKIYELGGDEAFTMAEWAATLADLSGKPVVFKNLPEADYKGFLVSVGLPEGFADLLATSDTGASKGGLYDGGKALSTLIGRPTTSLRASLAAALKG</sequence>
<keyword evidence="3" id="KW-1185">Reference proteome</keyword>
<reference evidence="2 3" key="1">
    <citation type="submission" date="2019-03" db="EMBL/GenBank/DDBJ databases">
        <title>Genomic Encyclopedia of Type Strains, Phase IV (KMG-IV): sequencing the most valuable type-strain genomes for metagenomic binning, comparative biology and taxonomic classification.</title>
        <authorList>
            <person name="Goeker M."/>
        </authorList>
    </citation>
    <scope>NUCLEOTIDE SEQUENCE [LARGE SCALE GENOMIC DNA]</scope>
    <source>
        <strain evidence="2 3">DSM 102969</strain>
    </source>
</reference>
<dbReference type="SUPFAM" id="SSF51735">
    <property type="entry name" value="NAD(P)-binding Rossmann-fold domains"/>
    <property type="match status" value="1"/>
</dbReference>
<dbReference type="Proteomes" id="UP000294547">
    <property type="component" value="Unassembled WGS sequence"/>
</dbReference>
<dbReference type="RefSeq" id="WP_126536015.1">
    <property type="nucleotide sequence ID" value="NZ_BSPM01000008.1"/>
</dbReference>
<gene>
    <name evidence="2" type="ORF">EDD54_0997</name>
</gene>
<name>A0A4R6RKC4_9HYPH</name>
<dbReference type="InterPro" id="IPR052718">
    <property type="entry name" value="NmrA-type_oxidoreductase"/>
</dbReference>
<feature type="domain" description="NAD(P)-binding" evidence="1">
    <location>
        <begin position="12"/>
        <end position="185"/>
    </location>
</feature>
<dbReference type="InterPro" id="IPR036291">
    <property type="entry name" value="NAD(P)-bd_dom_sf"/>
</dbReference>
<evidence type="ECO:0000259" key="1">
    <source>
        <dbReference type="Pfam" id="PF13460"/>
    </source>
</evidence>
<dbReference type="CDD" id="cd05269">
    <property type="entry name" value="TMR_SDR_a"/>
    <property type="match status" value="1"/>
</dbReference>
<proteinExistence type="predicted"/>
<protein>
    <submittedName>
        <fullName evidence="2">NAD(P)H dehydrogenase (Quinone)</fullName>
    </submittedName>
</protein>
<dbReference type="OrthoDB" id="7771794at2"/>
<dbReference type="PANTHER" id="PTHR47129:SF1">
    <property type="entry name" value="NMRA-LIKE DOMAIN-CONTAINING PROTEIN"/>
    <property type="match status" value="1"/>
</dbReference>
<evidence type="ECO:0000313" key="2">
    <source>
        <dbReference type="EMBL" id="TDP87111.1"/>
    </source>
</evidence>
<dbReference type="Gene3D" id="3.40.50.720">
    <property type="entry name" value="NAD(P)-binding Rossmann-like Domain"/>
    <property type="match status" value="1"/>
</dbReference>
<evidence type="ECO:0000313" key="3">
    <source>
        <dbReference type="Proteomes" id="UP000294547"/>
    </source>
</evidence>
<organism evidence="2 3">
    <name type="scientific">Oharaeibacter diazotrophicus</name>
    <dbReference type="NCBI Taxonomy" id="1920512"/>
    <lineage>
        <taxon>Bacteria</taxon>
        <taxon>Pseudomonadati</taxon>
        <taxon>Pseudomonadota</taxon>
        <taxon>Alphaproteobacteria</taxon>
        <taxon>Hyphomicrobiales</taxon>
        <taxon>Pleomorphomonadaceae</taxon>
        <taxon>Oharaeibacter</taxon>
    </lineage>
</organism>
<dbReference type="EMBL" id="SNXY01000006">
    <property type="protein sequence ID" value="TDP87111.1"/>
    <property type="molecule type" value="Genomic_DNA"/>
</dbReference>
<comment type="caution">
    <text evidence="2">The sequence shown here is derived from an EMBL/GenBank/DDBJ whole genome shotgun (WGS) entry which is preliminary data.</text>
</comment>
<dbReference type="PANTHER" id="PTHR47129">
    <property type="entry name" value="QUINONE OXIDOREDUCTASE 2"/>
    <property type="match status" value="1"/>
</dbReference>
<dbReference type="InterPro" id="IPR016040">
    <property type="entry name" value="NAD(P)-bd_dom"/>
</dbReference>